<dbReference type="PANTHER" id="PTHR13023:SF3">
    <property type="entry name" value="SOLUBLE CALCIUM-ACTIVATED NUCLEOTIDASE 1"/>
    <property type="match status" value="1"/>
</dbReference>
<dbReference type="CDD" id="cd20507">
    <property type="entry name" value="CYCLIN_CCNB1-like_rpt1"/>
    <property type="match status" value="1"/>
</dbReference>
<dbReference type="SMART" id="SM01332">
    <property type="entry name" value="Cyclin_C"/>
    <property type="match status" value="1"/>
</dbReference>
<dbReference type="GO" id="GO:0051301">
    <property type="term" value="P:cell division"/>
    <property type="evidence" value="ECO:0007669"/>
    <property type="project" value="UniProtKB-KW"/>
</dbReference>
<dbReference type="SUPFAM" id="SSF47954">
    <property type="entry name" value="Cyclin-like"/>
    <property type="match status" value="2"/>
</dbReference>
<dbReference type="Gene3D" id="1.10.472.10">
    <property type="entry name" value="Cyclin-like"/>
    <property type="match status" value="2"/>
</dbReference>
<organism evidence="13 14">
    <name type="scientific">Lutzomyia longipalpis</name>
    <name type="common">Sand fly</name>
    <dbReference type="NCBI Taxonomy" id="7200"/>
    <lineage>
        <taxon>Eukaryota</taxon>
        <taxon>Metazoa</taxon>
        <taxon>Ecdysozoa</taxon>
        <taxon>Arthropoda</taxon>
        <taxon>Hexapoda</taxon>
        <taxon>Insecta</taxon>
        <taxon>Pterygota</taxon>
        <taxon>Neoptera</taxon>
        <taxon>Endopterygota</taxon>
        <taxon>Diptera</taxon>
        <taxon>Nematocera</taxon>
        <taxon>Psychodoidea</taxon>
        <taxon>Psychodidae</taxon>
        <taxon>Lutzomyia</taxon>
        <taxon>Lutzomyia</taxon>
    </lineage>
</organism>
<dbReference type="GO" id="GO:0005634">
    <property type="term" value="C:nucleus"/>
    <property type="evidence" value="ECO:0007669"/>
    <property type="project" value="UniProtKB-ARBA"/>
</dbReference>
<keyword evidence="14" id="KW-1185">Reference proteome</keyword>
<evidence type="ECO:0000259" key="11">
    <source>
        <dbReference type="SMART" id="SM00385"/>
    </source>
</evidence>
<dbReference type="Pfam" id="PF00134">
    <property type="entry name" value="Cyclin_N"/>
    <property type="match status" value="1"/>
</dbReference>
<dbReference type="Gene3D" id="2.120.10.100">
    <property type="entry name" value="Apyrase"/>
    <property type="match status" value="2"/>
</dbReference>
<dbReference type="SUPFAM" id="SSF101887">
    <property type="entry name" value="Apyrase"/>
    <property type="match status" value="3"/>
</dbReference>
<name>A0A1B0GI53_LUTLO</name>
<dbReference type="GO" id="GO:0005509">
    <property type="term" value="F:calcium ion binding"/>
    <property type="evidence" value="ECO:0007669"/>
    <property type="project" value="InterPro"/>
</dbReference>
<dbReference type="VEuPathDB" id="VectorBase:LLONM1_001871"/>
<sequence length="1024" mass="117607">MAGCGGRNMYSLGAMNSIVLERTSESSASSASGSKRRQRIFDEEYKFEIIADYDEKAISANNPYTYDSNIWIGTVQVINETLLNISFTDESYDIVTRYAHNGRGAELSELLVFNESSASGSKRRQRIFDEEYKFEIIADYDEKAISTNNPYTYDSNIWIGTVQVINETLLNISFTDESYDIVTRYAHNGRGAELSELLVFNGKMYTFEDKTGIIFDVSSNRLIPWVILGDGAGNETNGFKCEWATVKDDHIYVGSNGLENYHSDGQIENLNHFWIKKVSKIGQVFHENWFHVYEKIRSTLGMSLPGFIVHEAVVWSPINRKWIFIPRKCSSQPFLTSPVDYIGCNKIIFVSEDFSTVDHIDIQANPLPPERGFSSFKFLPDSNEQMIVALTTVETPENKNLAIAKPFVARKVPNLEKLEPDHQIERSAVEEFATDAVECLSFYMLTDVIDTDAGYDNNLIHMTEYVNDIFRYLVELERKFPIEKEYMAEHKDLTPHMRSVLVNWINEVHYDFRLIPETYYLSVALIDRYLQQRKNFSRKFLQLLGVTALLLASKYEETKPPSIHEFVNITDNSYTAHEVRKMEIKLLHYVEFNLNRPLPIHFLRHFSKAANATENIHGAAKYFLELISLEYLMVHLRPSLMAAASIYLALRLHCPNEDGSSVWTSILENYTNYTEGEVLKVAKDVALLISWASSREVVRMFLKWVVCAFATVFLVGVSQAAPPGVEWYHFGLIADMDKKSIASDKTTFNSVLKIDELRHNTKTDQYIYVRSRVKKPVSTRYGFKGRGAELSEIVVFNNKLYTVDDKSGITFRITKDGKLFPWVILADADGQRPDGFKGEWATIKDDTIYVGSTGMLKFTSSLWVKKITKDGVVTSHDWTDKYRKILKALNMPNGFVWHEAVTWSPFRKQWVFMPRKCSRHPFSQELEERTGCNKIVTADENFNDIQVIHIQDQPYNLASGFSSFRFIPGTKNERLLALRTVEQEDQVKTWAVVMDMKGTVLMYEKELYDEKFEGLAFFGGIKKN</sequence>
<dbReference type="FunFam" id="1.10.472.10:FF:000001">
    <property type="entry name" value="G2/mitotic-specific cyclin"/>
    <property type="match status" value="1"/>
</dbReference>
<dbReference type="SMART" id="SM00385">
    <property type="entry name" value="CYCLIN"/>
    <property type="match status" value="2"/>
</dbReference>
<dbReference type="InterPro" id="IPR048258">
    <property type="entry name" value="Cyclins_cyclin-box"/>
</dbReference>
<evidence type="ECO:0000256" key="9">
    <source>
        <dbReference type="PIRSR" id="PIRSR609283-1"/>
    </source>
</evidence>
<dbReference type="EMBL" id="AJWK01011321">
    <property type="status" value="NOT_ANNOTATED_CDS"/>
    <property type="molecule type" value="Genomic_DNA"/>
</dbReference>
<dbReference type="EMBL" id="AJWK01011323">
    <property type="status" value="NOT_ANNOTATED_CDS"/>
    <property type="molecule type" value="Genomic_DNA"/>
</dbReference>
<evidence type="ECO:0000256" key="4">
    <source>
        <dbReference type="ARBA" id="ARBA00022801"/>
    </source>
</evidence>
<dbReference type="InterPro" id="IPR004367">
    <property type="entry name" value="Cyclin_C-dom"/>
</dbReference>
<evidence type="ECO:0000256" key="1">
    <source>
        <dbReference type="ARBA" id="ARBA00001913"/>
    </source>
</evidence>
<comment type="similarity">
    <text evidence="10">Belongs to the cyclin family.</text>
</comment>
<feature type="domain" description="Cyclin-like" evidence="11">
    <location>
        <begin position="503"/>
        <end position="588"/>
    </location>
</feature>
<dbReference type="PROSITE" id="PS00292">
    <property type="entry name" value="CYCLINS"/>
    <property type="match status" value="1"/>
</dbReference>
<keyword evidence="2" id="KW-0132">Cell division</keyword>
<feature type="binding site" evidence="9">
    <location>
        <position position="839"/>
    </location>
    <ligand>
        <name>Ca(2+)</name>
        <dbReference type="ChEBI" id="CHEBI:29108"/>
    </ligand>
</feature>
<feature type="binding site" evidence="9">
    <location>
        <position position="792"/>
    </location>
    <ligand>
        <name>Ca(2+)</name>
        <dbReference type="ChEBI" id="CHEBI:29108"/>
    </ligand>
</feature>
<keyword evidence="5 9" id="KW-0106">Calcium</keyword>
<evidence type="ECO:0000313" key="13">
    <source>
        <dbReference type="EnsemblMetazoa" id="LLOJ003550-PA"/>
    </source>
</evidence>
<dbReference type="InterPro" id="IPR036915">
    <property type="entry name" value="Cyclin-like_sf"/>
</dbReference>
<evidence type="ECO:0000256" key="7">
    <source>
        <dbReference type="ARBA" id="ARBA00023306"/>
    </source>
</evidence>
<evidence type="ECO:0000313" key="14">
    <source>
        <dbReference type="Proteomes" id="UP000092461"/>
    </source>
</evidence>
<dbReference type="VEuPathDB" id="VectorBase:LLOJ003550"/>
<dbReference type="Proteomes" id="UP000092461">
    <property type="component" value="Unassembled WGS sequence"/>
</dbReference>
<evidence type="ECO:0000256" key="5">
    <source>
        <dbReference type="ARBA" id="ARBA00022837"/>
    </source>
</evidence>
<dbReference type="VEuPathDB" id="VectorBase:LLONM1_008203"/>
<dbReference type="GO" id="GO:0030166">
    <property type="term" value="P:proteoglycan biosynthetic process"/>
    <property type="evidence" value="ECO:0007669"/>
    <property type="project" value="TreeGrafter"/>
</dbReference>
<dbReference type="InterPro" id="IPR036258">
    <property type="entry name" value="Apyrase_sf"/>
</dbReference>
<comment type="cofactor">
    <cofactor evidence="1 9">
        <name>Ca(2+)</name>
        <dbReference type="ChEBI" id="CHEBI:29108"/>
    </cofactor>
</comment>
<evidence type="ECO:0000256" key="2">
    <source>
        <dbReference type="ARBA" id="ARBA00022618"/>
    </source>
</evidence>
<keyword evidence="7" id="KW-0131">Cell cycle</keyword>
<feature type="binding site" evidence="9">
    <location>
        <position position="791"/>
    </location>
    <ligand>
        <name>Ca(2+)</name>
        <dbReference type="ChEBI" id="CHEBI:29108"/>
    </ligand>
</feature>
<dbReference type="Pfam" id="PF06079">
    <property type="entry name" value="Apyrase"/>
    <property type="match status" value="2"/>
</dbReference>
<dbReference type="InterPro" id="IPR006671">
    <property type="entry name" value="Cyclin_N"/>
</dbReference>
<dbReference type="AlphaFoldDB" id="A0A1B0GI53"/>
<feature type="domain" description="Cyclin C-terminal" evidence="12">
    <location>
        <begin position="597"/>
        <end position="712"/>
    </location>
</feature>
<evidence type="ECO:0000256" key="8">
    <source>
        <dbReference type="ARBA" id="ARBA00025738"/>
    </source>
</evidence>
<dbReference type="EnsemblMetazoa" id="LLOJ003550-RA">
    <property type="protein sequence ID" value="LLOJ003550-PA"/>
    <property type="gene ID" value="LLOJ003550"/>
</dbReference>
<dbReference type="VEuPathDB" id="VectorBase:LLONM1_000039"/>
<evidence type="ECO:0000259" key="12">
    <source>
        <dbReference type="SMART" id="SM01332"/>
    </source>
</evidence>
<evidence type="ECO:0000256" key="10">
    <source>
        <dbReference type="RuleBase" id="RU000383"/>
    </source>
</evidence>
<keyword evidence="3 9" id="KW-0479">Metal-binding</keyword>
<evidence type="ECO:0000256" key="3">
    <source>
        <dbReference type="ARBA" id="ARBA00022723"/>
    </source>
</evidence>
<dbReference type="InterPro" id="IPR013763">
    <property type="entry name" value="Cyclin-like_dom"/>
</dbReference>
<reference evidence="13" key="1">
    <citation type="submission" date="2020-08" db="UniProtKB">
        <authorList>
            <consortium name="EnsemblMetazoa"/>
        </authorList>
    </citation>
    <scope>IDENTIFICATION</scope>
    <source>
        <strain evidence="13">Jacobina</strain>
    </source>
</reference>
<dbReference type="PANTHER" id="PTHR13023">
    <property type="entry name" value="APYRASE"/>
    <property type="match status" value="1"/>
</dbReference>
<evidence type="ECO:0000256" key="6">
    <source>
        <dbReference type="ARBA" id="ARBA00023127"/>
    </source>
</evidence>
<keyword evidence="6 10" id="KW-0195">Cyclin</keyword>
<dbReference type="Pfam" id="PF02984">
    <property type="entry name" value="Cyclin_C"/>
    <property type="match status" value="1"/>
</dbReference>
<feature type="binding site" evidence="9">
    <location>
        <position position="899"/>
    </location>
    <ligand>
        <name>Ca(2+)</name>
        <dbReference type="ChEBI" id="CHEBI:29108"/>
    </ligand>
</feature>
<dbReference type="GO" id="GO:0004382">
    <property type="term" value="F:GDP phosphatase activity"/>
    <property type="evidence" value="ECO:0007669"/>
    <property type="project" value="TreeGrafter"/>
</dbReference>
<accession>A0A1B0GI53</accession>
<feature type="domain" description="Cyclin-like" evidence="11">
    <location>
        <begin position="601"/>
        <end position="687"/>
    </location>
</feature>
<dbReference type="VEuPathDB" id="VectorBase:LLONM1_008826"/>
<keyword evidence="4" id="KW-0378">Hydrolase</keyword>
<proteinExistence type="inferred from homology"/>
<dbReference type="InterPro" id="IPR009283">
    <property type="entry name" value="Apyrase"/>
</dbReference>
<comment type="similarity">
    <text evidence="8">Belongs to the apyrase family.</text>
</comment>
<feature type="binding site" evidence="9">
    <location>
        <position position="962"/>
    </location>
    <ligand>
        <name>Ca(2+)</name>
        <dbReference type="ChEBI" id="CHEBI:29108"/>
    </ligand>
</feature>
<dbReference type="GO" id="GO:0045134">
    <property type="term" value="F:UDP phosphatase activity"/>
    <property type="evidence" value="ECO:0007669"/>
    <property type="project" value="TreeGrafter"/>
</dbReference>
<dbReference type="EMBL" id="AJWK01011322">
    <property type="status" value="NOT_ANNOTATED_CDS"/>
    <property type="molecule type" value="Genomic_DNA"/>
</dbReference>
<protein>
    <submittedName>
        <fullName evidence="13">Uncharacterized protein</fullName>
    </submittedName>
</protein>
<feature type="binding site" evidence="9">
    <location>
        <position position="1013"/>
    </location>
    <ligand>
        <name>Ca(2+)</name>
        <dbReference type="ChEBI" id="CHEBI:29108"/>
    </ligand>
</feature>
<dbReference type="GO" id="GO:0000278">
    <property type="term" value="P:mitotic cell cycle"/>
    <property type="evidence" value="ECO:0007669"/>
    <property type="project" value="UniProtKB-ARBA"/>
</dbReference>